<accession>A0AAV8XSH4</accession>
<dbReference type="InterPro" id="IPR035437">
    <property type="entry name" value="SNase_OB-fold_sf"/>
</dbReference>
<dbReference type="InterPro" id="IPR050621">
    <property type="entry name" value="Tudor_domain_containing"/>
</dbReference>
<name>A0AAV8XSH4_9CUCU</name>
<dbReference type="SUPFAM" id="SSF63748">
    <property type="entry name" value="Tudor/PWWP/MBT"/>
    <property type="match status" value="2"/>
</dbReference>
<evidence type="ECO:0000313" key="5">
    <source>
        <dbReference type="Proteomes" id="UP001162162"/>
    </source>
</evidence>
<feature type="zinc finger region" description="C3H1-type" evidence="1">
    <location>
        <begin position="541"/>
        <end position="569"/>
    </location>
</feature>
<dbReference type="GO" id="GO:0008270">
    <property type="term" value="F:zinc ion binding"/>
    <property type="evidence" value="ECO:0007669"/>
    <property type="project" value="UniProtKB-KW"/>
</dbReference>
<evidence type="ECO:0000259" key="3">
    <source>
        <dbReference type="PROSITE" id="PS50304"/>
    </source>
</evidence>
<gene>
    <name evidence="4" type="ORF">NQ318_000330</name>
</gene>
<dbReference type="GO" id="GO:0005737">
    <property type="term" value="C:cytoplasm"/>
    <property type="evidence" value="ECO:0007669"/>
    <property type="project" value="UniProtKB-ARBA"/>
</dbReference>
<keyword evidence="1" id="KW-0479">Metal-binding</keyword>
<dbReference type="Pfam" id="PF00567">
    <property type="entry name" value="TUDOR"/>
    <property type="match status" value="2"/>
</dbReference>
<dbReference type="Gene3D" id="2.30.30.140">
    <property type="match status" value="2"/>
</dbReference>
<dbReference type="PROSITE" id="PS50103">
    <property type="entry name" value="ZF_C3H1"/>
    <property type="match status" value="1"/>
</dbReference>
<organism evidence="4 5">
    <name type="scientific">Aromia moschata</name>
    <dbReference type="NCBI Taxonomy" id="1265417"/>
    <lineage>
        <taxon>Eukaryota</taxon>
        <taxon>Metazoa</taxon>
        <taxon>Ecdysozoa</taxon>
        <taxon>Arthropoda</taxon>
        <taxon>Hexapoda</taxon>
        <taxon>Insecta</taxon>
        <taxon>Pterygota</taxon>
        <taxon>Neoptera</taxon>
        <taxon>Endopterygota</taxon>
        <taxon>Coleoptera</taxon>
        <taxon>Polyphaga</taxon>
        <taxon>Cucujiformia</taxon>
        <taxon>Chrysomeloidea</taxon>
        <taxon>Cerambycidae</taxon>
        <taxon>Cerambycinae</taxon>
        <taxon>Callichromatini</taxon>
        <taxon>Aromia</taxon>
    </lineage>
</organism>
<proteinExistence type="predicted"/>
<evidence type="ECO:0000313" key="4">
    <source>
        <dbReference type="EMBL" id="KAJ8941624.1"/>
    </source>
</evidence>
<dbReference type="PANTHER" id="PTHR22948">
    <property type="entry name" value="TUDOR DOMAIN CONTAINING PROTEIN"/>
    <property type="match status" value="1"/>
</dbReference>
<dbReference type="PROSITE" id="PS50304">
    <property type="entry name" value="TUDOR"/>
    <property type="match status" value="2"/>
</dbReference>
<evidence type="ECO:0000256" key="1">
    <source>
        <dbReference type="PROSITE-ProRule" id="PRU00723"/>
    </source>
</evidence>
<evidence type="ECO:0008006" key="6">
    <source>
        <dbReference type="Google" id="ProtNLM"/>
    </source>
</evidence>
<feature type="domain" description="Tudor" evidence="3">
    <location>
        <begin position="657"/>
        <end position="720"/>
    </location>
</feature>
<dbReference type="InterPro" id="IPR000571">
    <property type="entry name" value="Znf_CCCH"/>
</dbReference>
<dbReference type="AlphaFoldDB" id="A0AAV8XSH4"/>
<sequence>MSELIFANYSTEAPSNISDNEVQRELRDSLKRFSIKLGLNDESISSMKNYYQKPSSCIEEYFDKPSTSHATAESSINYPNASNFETGNELIPEKDINIPISYEDDFKDDNIADHPISITCNTDISTNVDENIINESGNNDKCTTEADLKIAQTVYCAEANSSNSEMLMFSSSNSEDNSLEIPIEKEHQDCQATTDNFVNPAINNLEETDNTTREPKKIVYTALEKLNNVKFLNKQETISNMTKPFNLPDLKLKPSESQVIKNNFEVKNKLKKKKNKLKKSSMKDDTFYELERKPGPKVGMDCAFSHVESPNEFYIHLVDEESAFIDVLTEQINEYFQDTVSDYNSKEEASQYLGTYCLAFITDYSGWYRAKIIDWQLEDKSDNVLLQLVDYGNRRMVSYKNLRKMTKELSQCPILAIRCHLPLMYPPNSTNFNRLTEWPAEAIDAMAGLSGLFSTDGQEHKIFKVVYAQDVGESVAIDLYNPKEVNPEQTVGQILLDLGLAVQIVEEPDDENPELNEYLQDIDSLEKADNINEAVAGYDPRDEARICRFTKPDGTCFKGKNCKLEHVPFSKDGFTTDLEPVFMGAMDTLLLPSIGGAFMILITHYKDSCTFFAQIVRTPHKEKMGSLEYVIDQDLYKLLFNMNNAKTEKTYETFKVAPAIGEVVIAKHRHTKKWLRGVVRQHTVWEDESEEFEVFMVDFGEYLQLPLNDLRKIKPYFLELPFQAIECYIHNYKAKRDSDTAKFKHFFYKNIFFQNFVAVAMSSLLPLKVGIKTFNDFDISKVLVDNGFAEERIYDVNPVDGCSLESY</sequence>
<feature type="domain" description="Tudor" evidence="3">
    <location>
        <begin position="350"/>
        <end position="412"/>
    </location>
</feature>
<evidence type="ECO:0000259" key="2">
    <source>
        <dbReference type="PROSITE" id="PS50103"/>
    </source>
</evidence>
<dbReference type="Gene3D" id="2.40.50.90">
    <property type="match status" value="2"/>
</dbReference>
<dbReference type="SMART" id="SM00333">
    <property type="entry name" value="TUDOR"/>
    <property type="match status" value="2"/>
</dbReference>
<dbReference type="PANTHER" id="PTHR22948:SF76">
    <property type="entry name" value="FI20010P1-RELATED"/>
    <property type="match status" value="1"/>
</dbReference>
<protein>
    <recommendedName>
        <fullName evidence="6">Tudor domain-containing protein 1</fullName>
    </recommendedName>
</protein>
<keyword evidence="1" id="KW-0862">Zinc</keyword>
<dbReference type="EMBL" id="JAPWTK010000360">
    <property type="protein sequence ID" value="KAJ8941624.1"/>
    <property type="molecule type" value="Genomic_DNA"/>
</dbReference>
<dbReference type="Proteomes" id="UP001162162">
    <property type="component" value="Unassembled WGS sequence"/>
</dbReference>
<comment type="caution">
    <text evidence="4">The sequence shown here is derived from an EMBL/GenBank/DDBJ whole genome shotgun (WGS) entry which is preliminary data.</text>
</comment>
<feature type="domain" description="C3H1-type" evidence="2">
    <location>
        <begin position="541"/>
        <end position="569"/>
    </location>
</feature>
<dbReference type="InterPro" id="IPR002999">
    <property type="entry name" value="Tudor"/>
</dbReference>
<reference evidence="4" key="1">
    <citation type="journal article" date="2023" name="Insect Mol. Biol.">
        <title>Genome sequencing provides insights into the evolution of gene families encoding plant cell wall-degrading enzymes in longhorned beetles.</title>
        <authorList>
            <person name="Shin N.R."/>
            <person name="Okamura Y."/>
            <person name="Kirsch R."/>
            <person name="Pauchet Y."/>
        </authorList>
    </citation>
    <scope>NUCLEOTIDE SEQUENCE</scope>
    <source>
        <strain evidence="4">AMC_N1</strain>
    </source>
</reference>
<keyword evidence="1" id="KW-0863">Zinc-finger</keyword>
<keyword evidence="5" id="KW-1185">Reference proteome</keyword>